<dbReference type="AlphaFoldDB" id="A0A232F2E9"/>
<name>A0A232F2E9_9HYME</name>
<evidence type="ECO:0000313" key="2">
    <source>
        <dbReference type="Proteomes" id="UP000215335"/>
    </source>
</evidence>
<dbReference type="Proteomes" id="UP000215335">
    <property type="component" value="Unassembled WGS sequence"/>
</dbReference>
<accession>A0A232F2E9</accession>
<protein>
    <submittedName>
        <fullName evidence="1">Uncharacterized protein</fullName>
    </submittedName>
</protein>
<gene>
    <name evidence="1" type="ORF">TSAR_007239</name>
</gene>
<keyword evidence="2" id="KW-1185">Reference proteome</keyword>
<organism evidence="1 2">
    <name type="scientific">Trichomalopsis sarcophagae</name>
    <dbReference type="NCBI Taxonomy" id="543379"/>
    <lineage>
        <taxon>Eukaryota</taxon>
        <taxon>Metazoa</taxon>
        <taxon>Ecdysozoa</taxon>
        <taxon>Arthropoda</taxon>
        <taxon>Hexapoda</taxon>
        <taxon>Insecta</taxon>
        <taxon>Pterygota</taxon>
        <taxon>Neoptera</taxon>
        <taxon>Endopterygota</taxon>
        <taxon>Hymenoptera</taxon>
        <taxon>Apocrita</taxon>
        <taxon>Proctotrupomorpha</taxon>
        <taxon>Chalcidoidea</taxon>
        <taxon>Pteromalidae</taxon>
        <taxon>Pteromalinae</taxon>
        <taxon>Trichomalopsis</taxon>
    </lineage>
</organism>
<sequence length="279" mass="31609">MKALIAVAYTSPLSRKLLYTAGYATTRISTTSRRRSYDPRIIYEEISRTRTYEEESSGCNVDGKRLKSPLNSADPALTRRQFARANSLAKDNIAAAIEGEENQNPDVTRWASPLRLHIEWAGQSQKSRATNGSRRRYSREVLVCEGPLVAEESLMDIGSLWSLRIFEKNARDPEHNVGANDVARGWTEILSSLWVKPPEHPQSAIMKSMKAMLFRVSLHSKRKKSSVFVTQSYAYAARAKNESVVPTRKEQNKRPRTILRRAKPARVRIIMLVSVSYGQ</sequence>
<reference evidence="1 2" key="1">
    <citation type="journal article" date="2017" name="Curr. Biol.">
        <title>The Evolution of Venom by Co-option of Single-Copy Genes.</title>
        <authorList>
            <person name="Martinson E.O."/>
            <person name="Mrinalini"/>
            <person name="Kelkar Y.D."/>
            <person name="Chang C.H."/>
            <person name="Werren J.H."/>
        </authorList>
    </citation>
    <scope>NUCLEOTIDE SEQUENCE [LARGE SCALE GENOMIC DNA]</scope>
    <source>
        <strain evidence="1 2">Alberta</strain>
        <tissue evidence="1">Whole body</tissue>
    </source>
</reference>
<proteinExistence type="predicted"/>
<dbReference type="EMBL" id="NNAY01001231">
    <property type="protein sequence ID" value="OXU24673.1"/>
    <property type="molecule type" value="Genomic_DNA"/>
</dbReference>
<evidence type="ECO:0000313" key="1">
    <source>
        <dbReference type="EMBL" id="OXU24673.1"/>
    </source>
</evidence>
<comment type="caution">
    <text evidence="1">The sequence shown here is derived from an EMBL/GenBank/DDBJ whole genome shotgun (WGS) entry which is preliminary data.</text>
</comment>